<dbReference type="Proteomes" id="UP000592820">
    <property type="component" value="Unassembled WGS sequence"/>
</dbReference>
<sequence>MAGPPLLAAVGCSATRPAEWVRLPSLVIDPVRLGLFVHRLGLFDACPEALAFVHEPVLEGRHRTDLNVLRRSPVANVLYFPFSEAPPITVGGRRKGPVGRRPRCRASQYRVRCRADPVADRSRAGHDGGAKNAGRVPLHDVGQIADALYALLSGAVFVWARSAPRRSCRPSPSRGASVKSRASAVHWPCIRSRPDGSTGSTVVAVRCSSRAFRTLCRSTSPPRCSTLCCCRWLHDSCSRWRAAQCCPLLSECAAHFAWRRNIGVSIACGIGIVGALGVLL</sequence>
<gene>
    <name evidence="1" type="ORF">HDG41_007505</name>
</gene>
<comment type="caution">
    <text evidence="1">The sequence shown here is derived from an EMBL/GenBank/DDBJ whole genome shotgun (WGS) entry which is preliminary data.</text>
</comment>
<evidence type="ECO:0000313" key="2">
    <source>
        <dbReference type="Proteomes" id="UP000592820"/>
    </source>
</evidence>
<organism evidence="1 2">
    <name type="scientific">Paraburkholderia youngii</name>
    <dbReference type="NCBI Taxonomy" id="2782701"/>
    <lineage>
        <taxon>Bacteria</taxon>
        <taxon>Pseudomonadati</taxon>
        <taxon>Pseudomonadota</taxon>
        <taxon>Betaproteobacteria</taxon>
        <taxon>Burkholderiales</taxon>
        <taxon>Burkholderiaceae</taxon>
        <taxon>Paraburkholderia</taxon>
    </lineage>
</organism>
<accession>A0A7W8LE81</accession>
<dbReference type="AlphaFoldDB" id="A0A7W8LE81"/>
<protein>
    <submittedName>
        <fullName evidence="1">Uncharacterized protein</fullName>
    </submittedName>
</protein>
<name>A0A7W8LE81_9BURK</name>
<evidence type="ECO:0000313" key="1">
    <source>
        <dbReference type="EMBL" id="MBB5405409.1"/>
    </source>
</evidence>
<reference evidence="1 2" key="1">
    <citation type="submission" date="2020-08" db="EMBL/GenBank/DDBJ databases">
        <title>Genomic Encyclopedia of Type Strains, Phase IV (KMG-V): Genome sequencing to study the core and pangenomes of soil and plant-associated prokaryotes.</title>
        <authorList>
            <person name="Whitman W."/>
        </authorList>
    </citation>
    <scope>NUCLEOTIDE SEQUENCE [LARGE SCALE GENOMIC DNA]</scope>
    <source>
        <strain evidence="1 2">JPY162</strain>
    </source>
</reference>
<proteinExistence type="predicted"/>
<dbReference type="EMBL" id="JACHDE010000033">
    <property type="protein sequence ID" value="MBB5405409.1"/>
    <property type="molecule type" value="Genomic_DNA"/>
</dbReference>